<evidence type="ECO:0000256" key="5">
    <source>
        <dbReference type="SAM" id="MobiDB-lite"/>
    </source>
</evidence>
<dbReference type="SUPFAM" id="SSF53448">
    <property type="entry name" value="Nucleotide-diphospho-sugar transferases"/>
    <property type="match status" value="1"/>
</dbReference>
<dbReference type="Pfam" id="PF00535">
    <property type="entry name" value="Glycos_transf_2"/>
    <property type="match status" value="1"/>
</dbReference>
<comment type="similarity">
    <text evidence="2">Belongs to the glycosyltransferase 2 family.</text>
</comment>
<evidence type="ECO:0000256" key="4">
    <source>
        <dbReference type="ARBA" id="ARBA00022679"/>
    </source>
</evidence>
<dbReference type="InterPro" id="IPR029044">
    <property type="entry name" value="Nucleotide-diphossugar_trans"/>
</dbReference>
<proteinExistence type="inferred from homology"/>
<evidence type="ECO:0000313" key="7">
    <source>
        <dbReference type="EMBL" id="MBM6398854.1"/>
    </source>
</evidence>
<accession>A0ABS2CG65</accession>
<dbReference type="Proteomes" id="UP001430172">
    <property type="component" value="Unassembled WGS sequence"/>
</dbReference>
<sequence length="343" mass="37491">MVNSPRPQGDRCPALDRRPRPTDTWGPPAVHLRVGRSPPAAPTVDVVSPTAPRVIAVVVTHRRPGLLAQGLAALAAQDRRPDHLVVVDNADDPHTRDVVEECDLPLTYLPSATNLGGAGGFAYGVLTARALGADLVWMADDDGRPATTSTLTRLLRAAADEDLEVVAPLVLDVDDPSRLAFGLRLGTRRAAVRTDLPGTGVVHGVANPFNGMLLTTRALDAVGVPDPRLVVRGDEVELHRRLVRSGLPFGTCLDATWLHPSGTRDVVPLLGGSVPVYVPADPERARVAYRNLGWLTSQPGMRWRRWPDEARYAWYHLVVRRDPEAWREWRERSAAGRREQFVS</sequence>
<keyword evidence="4" id="KW-0808">Transferase</keyword>
<feature type="domain" description="Glycosyltransferase 2-like" evidence="6">
    <location>
        <begin position="57"/>
        <end position="179"/>
    </location>
</feature>
<comment type="pathway">
    <text evidence="1">Cell wall biogenesis; cell wall polysaccharide biosynthesis.</text>
</comment>
<dbReference type="EMBL" id="JAFDVD010000001">
    <property type="protein sequence ID" value="MBM6398854.1"/>
    <property type="molecule type" value="Genomic_DNA"/>
</dbReference>
<gene>
    <name evidence="7" type="ORF">JQN70_00470</name>
</gene>
<dbReference type="PANTHER" id="PTHR43179:SF12">
    <property type="entry name" value="GALACTOFURANOSYLTRANSFERASE GLFT2"/>
    <property type="match status" value="1"/>
</dbReference>
<keyword evidence="3" id="KW-0328">Glycosyltransferase</keyword>
<organism evidence="7 8">
    <name type="scientific">Phycicoccus sonneratiae</name>
    <dbReference type="NCBI Taxonomy" id="2807628"/>
    <lineage>
        <taxon>Bacteria</taxon>
        <taxon>Bacillati</taxon>
        <taxon>Actinomycetota</taxon>
        <taxon>Actinomycetes</taxon>
        <taxon>Micrococcales</taxon>
        <taxon>Intrasporangiaceae</taxon>
        <taxon>Phycicoccus</taxon>
    </lineage>
</organism>
<dbReference type="InterPro" id="IPR001173">
    <property type="entry name" value="Glyco_trans_2-like"/>
</dbReference>
<evidence type="ECO:0000256" key="2">
    <source>
        <dbReference type="ARBA" id="ARBA00006739"/>
    </source>
</evidence>
<name>A0ABS2CG65_9MICO</name>
<feature type="region of interest" description="Disordered" evidence="5">
    <location>
        <begin position="1"/>
        <end position="27"/>
    </location>
</feature>
<evidence type="ECO:0000259" key="6">
    <source>
        <dbReference type="Pfam" id="PF00535"/>
    </source>
</evidence>
<dbReference type="Gene3D" id="3.90.550.10">
    <property type="entry name" value="Spore Coat Polysaccharide Biosynthesis Protein SpsA, Chain A"/>
    <property type="match status" value="1"/>
</dbReference>
<evidence type="ECO:0000256" key="3">
    <source>
        <dbReference type="ARBA" id="ARBA00022676"/>
    </source>
</evidence>
<evidence type="ECO:0000313" key="8">
    <source>
        <dbReference type="Proteomes" id="UP001430172"/>
    </source>
</evidence>
<comment type="caution">
    <text evidence="7">The sequence shown here is derived from an EMBL/GenBank/DDBJ whole genome shotgun (WGS) entry which is preliminary data.</text>
</comment>
<dbReference type="PANTHER" id="PTHR43179">
    <property type="entry name" value="RHAMNOSYLTRANSFERASE WBBL"/>
    <property type="match status" value="1"/>
</dbReference>
<keyword evidence="8" id="KW-1185">Reference proteome</keyword>
<protein>
    <submittedName>
        <fullName evidence="7">Glycosyltransferase</fullName>
    </submittedName>
</protein>
<evidence type="ECO:0000256" key="1">
    <source>
        <dbReference type="ARBA" id="ARBA00004776"/>
    </source>
</evidence>
<reference evidence="7" key="1">
    <citation type="submission" date="2021-02" db="EMBL/GenBank/DDBJ databases">
        <title>Phycicoccus sp. MQZ13P-5T, whole genome shotgun sequence.</title>
        <authorList>
            <person name="Tuo L."/>
        </authorList>
    </citation>
    <scope>NUCLEOTIDE SEQUENCE</scope>
    <source>
        <strain evidence="7">MQZ13P-5</strain>
    </source>
</reference>